<evidence type="ECO:0000313" key="1">
    <source>
        <dbReference type="EMBL" id="PBC34205.1"/>
    </source>
</evidence>
<dbReference type="PANTHER" id="PTHR31508:SF2">
    <property type="entry name" value="PROTEIN PITCHFORK"/>
    <property type="match status" value="1"/>
</dbReference>
<dbReference type="Proteomes" id="UP000242457">
    <property type="component" value="Unassembled WGS sequence"/>
</dbReference>
<gene>
    <name evidence="1" type="ORF">APICC_03132</name>
</gene>
<sequence>MTVSSQEGFKYIIQKQEQQKICFGSGCPRDIFSKKYMNPFMRYHTLEDYPNIAPNSYNVLESFKAIKTKPCSHSISKKGYSGIARFSKKIMFKDSYPSPSHYDTYVFPKLIHKSKYPFDSNSKRQTFFSNTMPGPGMYANMKKKVNMVQHSFGGKVKMKLGVELKCCNRNTDSCKICGKKPIGDYWHFKNEIFLCRSCMDKEYEKEIKFKRKELKKFHKIRDCSIMHQHETTTAKIWLIHPARAEQWIRKEAYLSIYFNE</sequence>
<dbReference type="AlphaFoldDB" id="A0A2A3ER11"/>
<dbReference type="GO" id="GO:0008092">
    <property type="term" value="F:cytoskeletal protein binding"/>
    <property type="evidence" value="ECO:0007669"/>
    <property type="project" value="TreeGrafter"/>
</dbReference>
<proteinExistence type="predicted"/>
<protein>
    <submittedName>
        <fullName evidence="1">Uncharacterized protein</fullName>
    </submittedName>
</protein>
<dbReference type="PANTHER" id="PTHR31508">
    <property type="entry name" value="PROTEIN PITCHFORK"/>
    <property type="match status" value="1"/>
</dbReference>
<evidence type="ECO:0000313" key="2">
    <source>
        <dbReference type="Proteomes" id="UP000242457"/>
    </source>
</evidence>
<name>A0A2A3ER11_APICC</name>
<dbReference type="OrthoDB" id="8189408at2759"/>
<dbReference type="GO" id="GO:0031344">
    <property type="term" value="P:regulation of cell projection organization"/>
    <property type="evidence" value="ECO:0007669"/>
    <property type="project" value="TreeGrafter"/>
</dbReference>
<dbReference type="EMBL" id="KZ288192">
    <property type="protein sequence ID" value="PBC34205.1"/>
    <property type="molecule type" value="Genomic_DNA"/>
</dbReference>
<organism evidence="1 2">
    <name type="scientific">Apis cerana cerana</name>
    <name type="common">Oriental honeybee</name>
    <dbReference type="NCBI Taxonomy" id="94128"/>
    <lineage>
        <taxon>Eukaryota</taxon>
        <taxon>Metazoa</taxon>
        <taxon>Ecdysozoa</taxon>
        <taxon>Arthropoda</taxon>
        <taxon>Hexapoda</taxon>
        <taxon>Insecta</taxon>
        <taxon>Pterygota</taxon>
        <taxon>Neoptera</taxon>
        <taxon>Endopterygota</taxon>
        <taxon>Hymenoptera</taxon>
        <taxon>Apocrita</taxon>
        <taxon>Aculeata</taxon>
        <taxon>Apoidea</taxon>
        <taxon>Anthophila</taxon>
        <taxon>Apidae</taxon>
        <taxon>Apis</taxon>
    </lineage>
</organism>
<accession>A0A2A3ER11</accession>
<keyword evidence="2" id="KW-1185">Reference proteome</keyword>
<reference evidence="1 2" key="1">
    <citation type="submission" date="2014-07" db="EMBL/GenBank/DDBJ databases">
        <title>Genomic and transcriptomic analysis on Apis cerana provide comprehensive insights into honey bee biology.</title>
        <authorList>
            <person name="Diao Q."/>
            <person name="Sun L."/>
            <person name="Zheng H."/>
            <person name="Zheng H."/>
            <person name="Xu S."/>
            <person name="Wang S."/>
            <person name="Zeng Z."/>
            <person name="Hu F."/>
            <person name="Su S."/>
            <person name="Wu J."/>
        </authorList>
    </citation>
    <scope>NUCLEOTIDE SEQUENCE [LARGE SCALE GENOMIC DNA]</scope>
    <source>
        <tissue evidence="1">Pupae without intestine</tissue>
    </source>
</reference>
<dbReference type="InterPro" id="IPR033602">
    <property type="entry name" value="CIMAP3"/>
</dbReference>